<reference evidence="2 3" key="1">
    <citation type="submission" date="2013-09" db="EMBL/GenBank/DDBJ databases">
        <title>Genome sequencing of Arenimonas metalli.</title>
        <authorList>
            <person name="Chen F."/>
            <person name="Wang G."/>
        </authorList>
    </citation>
    <scope>NUCLEOTIDE SEQUENCE [LARGE SCALE GENOMIC DNA]</scope>
    <source>
        <strain evidence="2 3">CF5-1</strain>
    </source>
</reference>
<evidence type="ECO:0000313" key="2">
    <source>
        <dbReference type="EMBL" id="KFN47781.1"/>
    </source>
</evidence>
<dbReference type="EMBL" id="AVCK01000006">
    <property type="protein sequence ID" value="KFN47781.1"/>
    <property type="molecule type" value="Genomic_DNA"/>
</dbReference>
<sequence length="37" mass="4020">MTAGRLSVLLILLLSSPSLVAAIDDRDRKFTNKFVGT</sequence>
<keyword evidence="3" id="KW-1185">Reference proteome</keyword>
<proteinExistence type="predicted"/>
<gene>
    <name evidence="2" type="ORF">N787_07515</name>
</gene>
<dbReference type="AlphaFoldDB" id="A0A091B7Q6"/>
<accession>A0A091B7Q6</accession>
<evidence type="ECO:0000256" key="1">
    <source>
        <dbReference type="SAM" id="SignalP"/>
    </source>
</evidence>
<keyword evidence="1" id="KW-0732">Signal</keyword>
<dbReference type="Proteomes" id="UP000029393">
    <property type="component" value="Unassembled WGS sequence"/>
</dbReference>
<comment type="caution">
    <text evidence="2">The sequence shown here is derived from an EMBL/GenBank/DDBJ whole genome shotgun (WGS) entry which is preliminary data.</text>
</comment>
<protein>
    <submittedName>
        <fullName evidence="2">Uncharacterized protein</fullName>
    </submittedName>
</protein>
<organism evidence="2 3">
    <name type="scientific">Arenimonas metalli CF5-1</name>
    <dbReference type="NCBI Taxonomy" id="1384056"/>
    <lineage>
        <taxon>Bacteria</taxon>
        <taxon>Pseudomonadati</taxon>
        <taxon>Pseudomonadota</taxon>
        <taxon>Gammaproteobacteria</taxon>
        <taxon>Lysobacterales</taxon>
        <taxon>Lysobacteraceae</taxon>
        <taxon>Arenimonas</taxon>
    </lineage>
</organism>
<evidence type="ECO:0000313" key="3">
    <source>
        <dbReference type="Proteomes" id="UP000029393"/>
    </source>
</evidence>
<feature type="signal peptide" evidence="1">
    <location>
        <begin position="1"/>
        <end position="21"/>
    </location>
</feature>
<name>A0A091B7Q6_9GAMM</name>
<feature type="chain" id="PRO_5001871347" evidence="1">
    <location>
        <begin position="22"/>
        <end position="37"/>
    </location>
</feature>